<evidence type="ECO:0000259" key="2">
    <source>
        <dbReference type="Pfam" id="PF00534"/>
    </source>
</evidence>
<evidence type="ECO:0000313" key="5">
    <source>
        <dbReference type="Proteomes" id="UP000295680"/>
    </source>
</evidence>
<reference evidence="4 5" key="1">
    <citation type="submission" date="2019-03" db="EMBL/GenBank/DDBJ databases">
        <title>Genomic Encyclopedia of Type Strains, Phase IV (KMG-IV): sequencing the most valuable type-strain genomes for metagenomic binning, comparative biology and taxonomic classification.</title>
        <authorList>
            <person name="Goeker M."/>
        </authorList>
    </citation>
    <scope>NUCLEOTIDE SEQUENCE [LARGE SCALE GENOMIC DNA]</scope>
    <source>
        <strain evidence="4 5">DSM 45934</strain>
    </source>
</reference>
<dbReference type="Proteomes" id="UP000295680">
    <property type="component" value="Unassembled WGS sequence"/>
</dbReference>
<gene>
    <name evidence="4" type="ORF">EV192_101921</name>
</gene>
<dbReference type="CDD" id="cd03801">
    <property type="entry name" value="GT4_PimA-like"/>
    <property type="match status" value="1"/>
</dbReference>
<dbReference type="RefSeq" id="WP_243726622.1">
    <property type="nucleotide sequence ID" value="NZ_SLWS01000001.1"/>
</dbReference>
<evidence type="ECO:0000259" key="3">
    <source>
        <dbReference type="Pfam" id="PF00535"/>
    </source>
</evidence>
<comment type="caution">
    <text evidence="4">The sequence shown here is derived from an EMBL/GenBank/DDBJ whole genome shotgun (WGS) entry which is preliminary data.</text>
</comment>
<dbReference type="SUPFAM" id="SSF53448">
    <property type="entry name" value="Nucleotide-diphospho-sugar transferases"/>
    <property type="match status" value="1"/>
</dbReference>
<dbReference type="Gene3D" id="3.90.550.10">
    <property type="entry name" value="Spore Coat Polysaccharide Biosynthesis Protein SpsA, Chain A"/>
    <property type="match status" value="1"/>
</dbReference>
<dbReference type="Pfam" id="PF00534">
    <property type="entry name" value="Glycos_transf_1"/>
    <property type="match status" value="1"/>
</dbReference>
<accession>A0A4R2JX97</accession>
<dbReference type="Pfam" id="PF00535">
    <property type="entry name" value="Glycos_transf_2"/>
    <property type="match status" value="1"/>
</dbReference>
<dbReference type="SUPFAM" id="SSF53756">
    <property type="entry name" value="UDP-Glycosyltransferase/glycogen phosphorylase"/>
    <property type="match status" value="1"/>
</dbReference>
<evidence type="ECO:0000313" key="4">
    <source>
        <dbReference type="EMBL" id="TCO65133.1"/>
    </source>
</evidence>
<dbReference type="InterPro" id="IPR029044">
    <property type="entry name" value="Nucleotide-diphossugar_trans"/>
</dbReference>
<dbReference type="AlphaFoldDB" id="A0A4R2JX97"/>
<keyword evidence="1 4" id="KW-0808">Transferase</keyword>
<dbReference type="InterPro" id="IPR001173">
    <property type="entry name" value="Glyco_trans_2-like"/>
</dbReference>
<evidence type="ECO:0000256" key="1">
    <source>
        <dbReference type="ARBA" id="ARBA00022679"/>
    </source>
</evidence>
<organism evidence="4 5">
    <name type="scientific">Actinocrispum wychmicini</name>
    <dbReference type="NCBI Taxonomy" id="1213861"/>
    <lineage>
        <taxon>Bacteria</taxon>
        <taxon>Bacillati</taxon>
        <taxon>Actinomycetota</taxon>
        <taxon>Actinomycetes</taxon>
        <taxon>Pseudonocardiales</taxon>
        <taxon>Pseudonocardiaceae</taxon>
        <taxon>Actinocrispum</taxon>
    </lineage>
</organism>
<dbReference type="PANTHER" id="PTHR12526">
    <property type="entry name" value="GLYCOSYLTRANSFERASE"/>
    <property type="match status" value="1"/>
</dbReference>
<proteinExistence type="predicted"/>
<dbReference type="CDD" id="cd04186">
    <property type="entry name" value="GT_2_like_c"/>
    <property type="match status" value="1"/>
</dbReference>
<name>A0A4R2JX97_9PSEU</name>
<dbReference type="InterPro" id="IPR001296">
    <property type="entry name" value="Glyco_trans_1"/>
</dbReference>
<sequence>MTDELPATERPLVVLVVSYRRADLLRRCLDSVHKHLGDLRVLVWDNLSGGSAEVRALATEYPRVEWTFADQNVGYARAVNRLAEQAGDADLLLLNPDAELTGPLADSRAAIRRPGTAAVSPRVLDPEGGPDWDVARRKQTVLRSLVSHSGYGRRLRGRRISDYYPRQPVVVDGYLSGCCLLVSGQAWRDVGGFDEKFFLYGEESEWQRRATAHGWRLVLADDADVTHGAAGTMAGDPLAERRARDLLRAGQAEMLGMSNYGPGAVFTAGLAVLDRVQRSHRKERRQASVAAADRAAPGRPSILLTSNELCQGGAERQRVLLANELSRRGYPVTIACLQHFGPLTPEVDPSVRLVLTPWWQPLVDLPTRDAVLITGITNTEAGFAMGWRAATLGQGRRRWLAATHEPAVADGPTYGGKLAKVIARSDGVIALSPRHWADVTRHQALHTTSFLAPNGVPAQRDRGFRPGDVLRFGMLCRMVEHKNPHLLVAALDTLAGNSWTLDLFGDGPDRARLQAATPERRTGQVRWRGPSPGPDHAFSEIDVLCVPSRAEAFPLVIVEAMARGVPVIASAVGSVPDLLDNGRAGVLVDPVTLDAWAAALRRVIDEPNRLSGLAAAGARRAAELYTVDAMTDAYETAIAAAL</sequence>
<dbReference type="EMBL" id="SLWS01000001">
    <property type="protein sequence ID" value="TCO65133.1"/>
    <property type="molecule type" value="Genomic_DNA"/>
</dbReference>
<feature type="domain" description="Glycosyl transferase family 1" evidence="2">
    <location>
        <begin position="464"/>
        <end position="613"/>
    </location>
</feature>
<dbReference type="GO" id="GO:0016757">
    <property type="term" value="F:glycosyltransferase activity"/>
    <property type="evidence" value="ECO:0007669"/>
    <property type="project" value="InterPro"/>
</dbReference>
<keyword evidence="5" id="KW-1185">Reference proteome</keyword>
<protein>
    <submittedName>
        <fullName evidence="4">GT2 family glycosyltransferase</fullName>
    </submittedName>
</protein>
<dbReference type="Gene3D" id="3.40.50.2000">
    <property type="entry name" value="Glycogen Phosphorylase B"/>
    <property type="match status" value="2"/>
</dbReference>
<feature type="domain" description="Glycosyltransferase 2-like" evidence="3">
    <location>
        <begin position="14"/>
        <end position="123"/>
    </location>
</feature>